<evidence type="ECO:0000313" key="10">
    <source>
        <dbReference type="Proteomes" id="UP001501004"/>
    </source>
</evidence>
<organism evidence="9 10">
    <name type="scientific">Leifsonella bigeumensis</name>
    <dbReference type="NCBI Taxonomy" id="433643"/>
    <lineage>
        <taxon>Bacteria</taxon>
        <taxon>Bacillati</taxon>
        <taxon>Actinomycetota</taxon>
        <taxon>Actinomycetes</taxon>
        <taxon>Micrococcales</taxon>
        <taxon>Microbacteriaceae</taxon>
        <taxon>Leifsonella</taxon>
    </lineage>
</organism>
<evidence type="ECO:0000256" key="2">
    <source>
        <dbReference type="ARBA" id="ARBA00008847"/>
    </source>
</evidence>
<keyword evidence="4" id="KW-0665">Pyrimidine biosynthesis</keyword>
<keyword evidence="3" id="KW-0210">Decarboxylase</keyword>
<keyword evidence="5" id="KW-0456">Lyase</keyword>
<evidence type="ECO:0000256" key="5">
    <source>
        <dbReference type="ARBA" id="ARBA00023239"/>
    </source>
</evidence>
<evidence type="ECO:0000256" key="4">
    <source>
        <dbReference type="ARBA" id="ARBA00022975"/>
    </source>
</evidence>
<dbReference type="Pfam" id="PF00215">
    <property type="entry name" value="OMPdecase"/>
    <property type="match status" value="1"/>
</dbReference>
<dbReference type="CDD" id="cd04725">
    <property type="entry name" value="OMP_decarboxylase_like"/>
    <property type="match status" value="1"/>
</dbReference>
<dbReference type="RefSeq" id="WP_344756509.1">
    <property type="nucleotide sequence ID" value="NZ_BAABAE010000003.1"/>
</dbReference>
<evidence type="ECO:0000256" key="6">
    <source>
        <dbReference type="ARBA" id="ARBA00049157"/>
    </source>
</evidence>
<name>A0ABP7FRD5_9MICO</name>
<dbReference type="EMBL" id="BAABAE010000003">
    <property type="protein sequence ID" value="GAA3745573.1"/>
    <property type="molecule type" value="Genomic_DNA"/>
</dbReference>
<protein>
    <recommendedName>
        <fullName evidence="7">Orotidine-5'-phosphate decarboxylase</fullName>
        <ecNumber evidence="7">4.1.1.23</ecNumber>
    </recommendedName>
</protein>
<dbReference type="NCBIfam" id="TIGR02127">
    <property type="entry name" value="pyrF_sub2"/>
    <property type="match status" value="1"/>
</dbReference>
<comment type="catalytic activity">
    <reaction evidence="6">
        <text>orotidine 5'-phosphate + H(+) = UMP + CO2</text>
        <dbReference type="Rhea" id="RHEA:11596"/>
        <dbReference type="ChEBI" id="CHEBI:15378"/>
        <dbReference type="ChEBI" id="CHEBI:16526"/>
        <dbReference type="ChEBI" id="CHEBI:57538"/>
        <dbReference type="ChEBI" id="CHEBI:57865"/>
        <dbReference type="EC" id="4.1.1.23"/>
    </reaction>
</comment>
<sequence length="298" mass="29944">MAEPRTFGDRLAATFATRGHLCVGIDPHAWLLEAWGLPDDATGLREFGLRVVEAAAGRIGIVKPQVAFFERHGSAGFAALERVVGAARSAGLLVIADAKRGDLGSTVDAYGQAWLTPGSPLEADAMTVNAYQGVGTLAGPIALAREAGKGLLVLAATSNAEALPTQTAILAPGGSNGGRAGRTVAAGIVDEVIGLNTTTAPDAAASPTVGSFGVVIGATVDPARFGIPLEAMAVAPATPVLAPGFGHQGAEFSGLRERYGAVAPFVIASSSRDVLSAGPSGISEALLRQAEELASCLG</sequence>
<evidence type="ECO:0000256" key="1">
    <source>
        <dbReference type="ARBA" id="ARBA00004861"/>
    </source>
</evidence>
<comment type="pathway">
    <text evidence="1">Pyrimidine metabolism; UMP biosynthesis via de novo pathway; UMP from orotate: step 2/2.</text>
</comment>
<dbReference type="SUPFAM" id="SSF51366">
    <property type="entry name" value="Ribulose-phoshate binding barrel"/>
    <property type="match status" value="1"/>
</dbReference>
<comment type="similarity">
    <text evidence="2">Belongs to the OMP decarboxylase family. Type 2 subfamily.</text>
</comment>
<evidence type="ECO:0000256" key="3">
    <source>
        <dbReference type="ARBA" id="ARBA00022793"/>
    </source>
</evidence>
<dbReference type="InterPro" id="IPR013785">
    <property type="entry name" value="Aldolase_TIM"/>
</dbReference>
<gene>
    <name evidence="9" type="primary">pyrF</name>
    <name evidence="9" type="ORF">GCM10022239_21490</name>
</gene>
<evidence type="ECO:0000256" key="7">
    <source>
        <dbReference type="NCBIfam" id="TIGR02127"/>
    </source>
</evidence>
<proteinExistence type="inferred from homology"/>
<dbReference type="InterPro" id="IPR011060">
    <property type="entry name" value="RibuloseP-bd_barrel"/>
</dbReference>
<dbReference type="InterPro" id="IPR001754">
    <property type="entry name" value="OMPdeCOase_dom"/>
</dbReference>
<keyword evidence="10" id="KW-1185">Reference proteome</keyword>
<evidence type="ECO:0000259" key="8">
    <source>
        <dbReference type="SMART" id="SM00934"/>
    </source>
</evidence>
<dbReference type="Proteomes" id="UP001501004">
    <property type="component" value="Unassembled WGS sequence"/>
</dbReference>
<reference evidence="10" key="1">
    <citation type="journal article" date="2019" name="Int. J. Syst. Evol. Microbiol.">
        <title>The Global Catalogue of Microorganisms (GCM) 10K type strain sequencing project: providing services to taxonomists for standard genome sequencing and annotation.</title>
        <authorList>
            <consortium name="The Broad Institute Genomics Platform"/>
            <consortium name="The Broad Institute Genome Sequencing Center for Infectious Disease"/>
            <person name="Wu L."/>
            <person name="Ma J."/>
        </authorList>
    </citation>
    <scope>NUCLEOTIDE SEQUENCE [LARGE SCALE GENOMIC DNA]</scope>
    <source>
        <strain evidence="10">JCM 16949</strain>
    </source>
</reference>
<evidence type="ECO:0000313" key="9">
    <source>
        <dbReference type="EMBL" id="GAA3745573.1"/>
    </source>
</evidence>
<dbReference type="SMART" id="SM00934">
    <property type="entry name" value="OMPdecase"/>
    <property type="match status" value="1"/>
</dbReference>
<accession>A0ABP7FRD5</accession>
<comment type="caution">
    <text evidence="9">The sequence shown here is derived from an EMBL/GenBank/DDBJ whole genome shotgun (WGS) entry which is preliminary data.</text>
</comment>
<dbReference type="PANTHER" id="PTHR43375">
    <property type="entry name" value="OROTIDINE 5'-PHOSPHATE DECARBOXYLASE"/>
    <property type="match status" value="1"/>
</dbReference>
<dbReference type="Gene3D" id="3.20.20.70">
    <property type="entry name" value="Aldolase class I"/>
    <property type="match status" value="1"/>
</dbReference>
<feature type="domain" description="Orotidine 5'-phosphate decarboxylase" evidence="8">
    <location>
        <begin position="20"/>
        <end position="286"/>
    </location>
</feature>
<dbReference type="PANTHER" id="PTHR43375:SF1">
    <property type="entry name" value="OROTIDINE 5'-PHOSPHATE DECARBOXYLASE"/>
    <property type="match status" value="1"/>
</dbReference>
<dbReference type="InterPro" id="IPR011995">
    <property type="entry name" value="OMPdecase_type-2"/>
</dbReference>
<dbReference type="EC" id="4.1.1.23" evidence="7"/>